<dbReference type="InterPro" id="IPR000073">
    <property type="entry name" value="AB_hydrolase_1"/>
</dbReference>
<dbReference type="Pfam" id="PF00561">
    <property type="entry name" value="Abhydrolase_1"/>
    <property type="match status" value="1"/>
</dbReference>
<organism evidence="10 11">
    <name type="scientific">Salinibacillus xinjiangensis</name>
    <dbReference type="NCBI Taxonomy" id="1229268"/>
    <lineage>
        <taxon>Bacteria</taxon>
        <taxon>Bacillati</taxon>
        <taxon>Bacillota</taxon>
        <taxon>Bacilli</taxon>
        <taxon>Bacillales</taxon>
        <taxon>Bacillaceae</taxon>
        <taxon>Salinibacillus</taxon>
    </lineage>
</organism>
<evidence type="ECO:0000256" key="7">
    <source>
        <dbReference type="PIRNR" id="PIRNR005539"/>
    </source>
</evidence>
<comment type="caution">
    <text evidence="10">The sequence shown here is derived from an EMBL/GenBank/DDBJ whole genome shotgun (WGS) entry which is preliminary data.</text>
</comment>
<dbReference type="GO" id="GO:0006508">
    <property type="term" value="P:proteolysis"/>
    <property type="evidence" value="ECO:0007669"/>
    <property type="project" value="UniProtKB-KW"/>
</dbReference>
<dbReference type="AlphaFoldDB" id="A0A6G1X4R7"/>
<dbReference type="EC" id="3.4.11.5" evidence="3 7"/>
<dbReference type="PIRSF" id="PIRSF005539">
    <property type="entry name" value="Pept_S33_TRI_F1"/>
    <property type="match status" value="1"/>
</dbReference>
<dbReference type="InterPro" id="IPR029058">
    <property type="entry name" value="AB_hydrolase_fold"/>
</dbReference>
<accession>A0A6G1X4R7</accession>
<comment type="function">
    <text evidence="7">Releases the N-terminal proline from various substrates.</text>
</comment>
<keyword evidence="11" id="KW-1185">Reference proteome</keyword>
<dbReference type="PRINTS" id="PR00793">
    <property type="entry name" value="PROAMNOPTASE"/>
</dbReference>
<dbReference type="PANTHER" id="PTHR43798">
    <property type="entry name" value="MONOACYLGLYCEROL LIPASE"/>
    <property type="match status" value="1"/>
</dbReference>
<dbReference type="Gene3D" id="3.40.50.1820">
    <property type="entry name" value="alpha/beta hydrolase"/>
    <property type="match status" value="1"/>
</dbReference>
<keyword evidence="7" id="KW-0645">Protease</keyword>
<dbReference type="PANTHER" id="PTHR43798:SF33">
    <property type="entry name" value="HYDROLASE, PUTATIVE (AFU_ORTHOLOGUE AFUA_2G14860)-RELATED"/>
    <property type="match status" value="1"/>
</dbReference>
<gene>
    <name evidence="10" type="ORF">GH754_06540</name>
</gene>
<evidence type="ECO:0000259" key="9">
    <source>
        <dbReference type="Pfam" id="PF00561"/>
    </source>
</evidence>
<sequence>MILSSKIRANALVEKKEGLIESKSYKTYYEIHTPFNNINDSTPIILLAGGPGLSYTTLTPLFNLAKGRQVIAYDQLGSGKSTRSGNFSSLNIKDFMEQFNIVVTELDINKFHLLGHSWGTILGVNIALEYPEKTQSLILHSGIANWKKCLKERRKFEKEHFPDELKQIIKTVSEGFKPSAKEMKRFSSEFNRLFNRLFYCRAEYPEYLLKSIEDKDVGTNQLIWNPENNKEMATYDICDRLNEIKCPTLILSGKYDGISVGQASLFEAGIMNSKHVELQNSSHYSHIEEELRFLEHVNTFLKDVENK</sequence>
<protein>
    <recommendedName>
        <fullName evidence="4 7">Proline iminopeptidase</fullName>
        <shortName evidence="7">PIP</shortName>
        <ecNumber evidence="3 7">3.4.11.5</ecNumber>
    </recommendedName>
    <alternativeName>
        <fullName evidence="6 7">Prolyl aminopeptidase</fullName>
    </alternativeName>
</protein>
<dbReference type="InterPro" id="IPR050266">
    <property type="entry name" value="AB_hydrolase_sf"/>
</dbReference>
<dbReference type="Proteomes" id="UP000480185">
    <property type="component" value="Unassembled WGS sequence"/>
</dbReference>
<evidence type="ECO:0000313" key="10">
    <source>
        <dbReference type="EMBL" id="MRG85991.1"/>
    </source>
</evidence>
<evidence type="ECO:0000256" key="8">
    <source>
        <dbReference type="PIRSR" id="PIRSR005539-1"/>
    </source>
</evidence>
<evidence type="ECO:0000256" key="5">
    <source>
        <dbReference type="ARBA" id="ARBA00022801"/>
    </source>
</evidence>
<keyword evidence="5 7" id="KW-0378">Hydrolase</keyword>
<comment type="similarity">
    <text evidence="2 7">Belongs to the peptidase S33 family.</text>
</comment>
<dbReference type="GO" id="GO:0016020">
    <property type="term" value="C:membrane"/>
    <property type="evidence" value="ECO:0007669"/>
    <property type="project" value="TreeGrafter"/>
</dbReference>
<name>A0A6G1X4R7_9BACI</name>
<comment type="catalytic activity">
    <reaction evidence="1 7">
        <text>Release of N-terminal proline from a peptide.</text>
        <dbReference type="EC" id="3.4.11.5"/>
    </reaction>
</comment>
<feature type="active site" description="Nucleophile" evidence="8">
    <location>
        <position position="117"/>
    </location>
</feature>
<evidence type="ECO:0000256" key="2">
    <source>
        <dbReference type="ARBA" id="ARBA00010088"/>
    </source>
</evidence>
<dbReference type="EMBL" id="WJNH01000003">
    <property type="protein sequence ID" value="MRG85991.1"/>
    <property type="molecule type" value="Genomic_DNA"/>
</dbReference>
<evidence type="ECO:0000256" key="1">
    <source>
        <dbReference type="ARBA" id="ARBA00001585"/>
    </source>
</evidence>
<dbReference type="PRINTS" id="PR00111">
    <property type="entry name" value="ABHYDROLASE"/>
</dbReference>
<dbReference type="GO" id="GO:0004177">
    <property type="term" value="F:aminopeptidase activity"/>
    <property type="evidence" value="ECO:0007669"/>
    <property type="project" value="UniProtKB-KW"/>
</dbReference>
<evidence type="ECO:0000256" key="3">
    <source>
        <dbReference type="ARBA" id="ARBA00012568"/>
    </source>
</evidence>
<proteinExistence type="inferred from homology"/>
<dbReference type="SUPFAM" id="SSF53474">
    <property type="entry name" value="alpha/beta-Hydrolases"/>
    <property type="match status" value="1"/>
</dbReference>
<evidence type="ECO:0000313" key="11">
    <source>
        <dbReference type="Proteomes" id="UP000480185"/>
    </source>
</evidence>
<feature type="active site" evidence="8">
    <location>
        <position position="256"/>
    </location>
</feature>
<dbReference type="InterPro" id="IPR002410">
    <property type="entry name" value="Peptidase_S33"/>
</dbReference>
<keyword evidence="7" id="KW-0031">Aminopeptidase</keyword>
<feature type="active site" description="Proton donor" evidence="8">
    <location>
        <position position="283"/>
    </location>
</feature>
<evidence type="ECO:0000256" key="6">
    <source>
        <dbReference type="ARBA" id="ARBA00029605"/>
    </source>
</evidence>
<evidence type="ECO:0000256" key="4">
    <source>
        <dbReference type="ARBA" id="ARBA00021843"/>
    </source>
</evidence>
<dbReference type="InterPro" id="IPR005945">
    <property type="entry name" value="Pro_imino_pep"/>
</dbReference>
<feature type="domain" description="AB hydrolase-1" evidence="9">
    <location>
        <begin position="43"/>
        <end position="289"/>
    </location>
</feature>
<reference evidence="10 11" key="1">
    <citation type="submission" date="2019-11" db="EMBL/GenBank/DDBJ databases">
        <authorList>
            <person name="Li J."/>
        </authorList>
    </citation>
    <scope>NUCLEOTIDE SEQUENCE [LARGE SCALE GENOMIC DNA]</scope>
    <source>
        <strain evidence="10 11">J4</strain>
    </source>
</reference>